<feature type="transmembrane region" description="Helical" evidence="6">
    <location>
        <begin position="301"/>
        <end position="324"/>
    </location>
</feature>
<feature type="domain" description="Major facilitator superfamily (MFS) profile" evidence="7">
    <location>
        <begin position="15"/>
        <end position="467"/>
    </location>
</feature>
<feature type="transmembrane region" description="Helical" evidence="6">
    <location>
        <begin position="336"/>
        <end position="354"/>
    </location>
</feature>
<feature type="transmembrane region" description="Helical" evidence="6">
    <location>
        <begin position="230"/>
        <end position="248"/>
    </location>
</feature>
<evidence type="ECO:0000256" key="2">
    <source>
        <dbReference type="ARBA" id="ARBA00022448"/>
    </source>
</evidence>
<feature type="transmembrane region" description="Helical" evidence="6">
    <location>
        <begin position="43"/>
        <end position="68"/>
    </location>
</feature>
<protein>
    <submittedName>
        <fullName evidence="8">MFS transporter</fullName>
    </submittedName>
</protein>
<proteinExistence type="predicted"/>
<dbReference type="RefSeq" id="WP_305754814.1">
    <property type="nucleotide sequence ID" value="NZ_JAPCKK010000016.1"/>
</dbReference>
<evidence type="ECO:0000256" key="6">
    <source>
        <dbReference type="SAM" id="Phobius"/>
    </source>
</evidence>
<dbReference type="InterPro" id="IPR036259">
    <property type="entry name" value="MFS_trans_sf"/>
</dbReference>
<feature type="transmembrane region" description="Helical" evidence="6">
    <location>
        <begin position="200"/>
        <end position="224"/>
    </location>
</feature>
<feature type="transmembrane region" description="Helical" evidence="6">
    <location>
        <begin position="440"/>
        <end position="463"/>
    </location>
</feature>
<feature type="transmembrane region" description="Helical" evidence="6">
    <location>
        <begin position="14"/>
        <end position="37"/>
    </location>
</feature>
<comment type="caution">
    <text evidence="8">The sequence shown here is derived from an EMBL/GenBank/DDBJ whole genome shotgun (WGS) entry which is preliminary data.</text>
</comment>
<evidence type="ECO:0000259" key="7">
    <source>
        <dbReference type="PROSITE" id="PS50850"/>
    </source>
</evidence>
<feature type="transmembrane region" description="Helical" evidence="6">
    <location>
        <begin position="269"/>
        <end position="295"/>
    </location>
</feature>
<organism evidence="8 9">
    <name type="scientific">Paenibacillus zeirhizosphaerae</name>
    <dbReference type="NCBI Taxonomy" id="2987519"/>
    <lineage>
        <taxon>Bacteria</taxon>
        <taxon>Bacillati</taxon>
        <taxon>Bacillota</taxon>
        <taxon>Bacilli</taxon>
        <taxon>Bacillales</taxon>
        <taxon>Paenibacillaceae</taxon>
        <taxon>Paenibacillus</taxon>
    </lineage>
</organism>
<dbReference type="PROSITE" id="PS50850">
    <property type="entry name" value="MFS"/>
    <property type="match status" value="1"/>
</dbReference>
<dbReference type="SUPFAM" id="SSF103473">
    <property type="entry name" value="MFS general substrate transporter"/>
    <property type="match status" value="1"/>
</dbReference>
<feature type="transmembrane region" description="Helical" evidence="6">
    <location>
        <begin position="80"/>
        <end position="99"/>
    </location>
</feature>
<feature type="transmembrane region" description="Helical" evidence="6">
    <location>
        <begin position="171"/>
        <end position="188"/>
    </location>
</feature>
<dbReference type="InterPro" id="IPR011701">
    <property type="entry name" value="MFS"/>
</dbReference>
<dbReference type="EMBL" id="JAPCKK010000016">
    <property type="protein sequence ID" value="MDP4097195.1"/>
    <property type="molecule type" value="Genomic_DNA"/>
</dbReference>
<evidence type="ECO:0000256" key="1">
    <source>
        <dbReference type="ARBA" id="ARBA00004651"/>
    </source>
</evidence>
<evidence type="ECO:0000256" key="5">
    <source>
        <dbReference type="ARBA" id="ARBA00023136"/>
    </source>
</evidence>
<dbReference type="PANTHER" id="PTHR42718">
    <property type="entry name" value="MAJOR FACILITATOR SUPERFAMILY MULTIDRUG TRANSPORTER MFSC"/>
    <property type="match status" value="1"/>
</dbReference>
<dbReference type="Gene3D" id="1.20.1250.20">
    <property type="entry name" value="MFS general substrate transporter like domains"/>
    <property type="match status" value="1"/>
</dbReference>
<keyword evidence="3 6" id="KW-0812">Transmembrane</keyword>
<gene>
    <name evidence="8" type="ORF">OIN60_10475</name>
</gene>
<dbReference type="InterPro" id="IPR020846">
    <property type="entry name" value="MFS_dom"/>
</dbReference>
<dbReference type="InterPro" id="IPR005829">
    <property type="entry name" value="Sugar_transporter_CS"/>
</dbReference>
<dbReference type="Pfam" id="PF07690">
    <property type="entry name" value="MFS_1"/>
    <property type="match status" value="1"/>
</dbReference>
<feature type="transmembrane region" description="Helical" evidence="6">
    <location>
        <begin position="141"/>
        <end position="165"/>
    </location>
</feature>
<keyword evidence="4 6" id="KW-1133">Transmembrane helix</keyword>
<keyword evidence="2" id="KW-0813">Transport</keyword>
<keyword evidence="9" id="KW-1185">Reference proteome</keyword>
<dbReference type="PRINTS" id="PR01036">
    <property type="entry name" value="TCRTETB"/>
</dbReference>
<comment type="subcellular location">
    <subcellularLocation>
        <location evidence="1">Cell membrane</location>
        <topology evidence="1">Multi-pass membrane protein</topology>
    </subcellularLocation>
</comment>
<evidence type="ECO:0000313" key="8">
    <source>
        <dbReference type="EMBL" id="MDP4097195.1"/>
    </source>
</evidence>
<evidence type="ECO:0000256" key="4">
    <source>
        <dbReference type="ARBA" id="ARBA00022989"/>
    </source>
</evidence>
<name>A0ABT9FR53_9BACL</name>
<evidence type="ECO:0000313" key="9">
    <source>
        <dbReference type="Proteomes" id="UP001241848"/>
    </source>
</evidence>
<evidence type="ECO:0000256" key="3">
    <source>
        <dbReference type="ARBA" id="ARBA00022692"/>
    </source>
</evidence>
<accession>A0ABT9FR53</accession>
<sequence length="480" mass="52484">MIRRVKVRKAHKHIILLAIMSGAFSLVLTNSAFNILLPGFVRLYGISTALGGWLITFYMLAMTITMPLTSLIVDRIGRKSAYIAGLGIYGLSSVLGGLFYEHVQVVLMVRFMHGAAAGLMIPLSLVLLFDMYGQEARGRITGLWGMLLMIAPVIGPTLGGLIIQFGEIKHLFWMNVPFALLSLLLCCTNMESYQPVRRKAVHLEGVVLMVVSVAAISLGIQLISIQTVSFWLPASLMMLGAIAAVRFIQKENDRTEPLIRYRLLQRNPLYAMTVLISAIQDSVMFGVILVLPLMLQEVFHLAPSITGAVFIPAAIFTSLFAWIGGSFIDKGRSLNFISYGIVLVAISVLVFAIFPQSVSFIVIAFMMAVRGIGNGLSSLTITTVGLNSLSEDDLHEGSVLSSTIERLTSSFVVMLLAVYYEVRWQTISSSGVSVELAKWFALKEECIALGFLMLATLPLVLVVKRKKVAIDVGNSRQSAV</sequence>
<feature type="transmembrane region" description="Helical" evidence="6">
    <location>
        <begin position="111"/>
        <end position="129"/>
    </location>
</feature>
<dbReference type="PROSITE" id="PS00216">
    <property type="entry name" value="SUGAR_TRANSPORT_1"/>
    <property type="match status" value="1"/>
</dbReference>
<keyword evidence="5 6" id="KW-0472">Membrane</keyword>
<reference evidence="8 9" key="1">
    <citation type="submission" date="2022-10" db="EMBL/GenBank/DDBJ databases">
        <title>Paenibacillus description and whole genome data of maize root bacterial community.</title>
        <authorList>
            <person name="Marton D."/>
            <person name="Farkas M."/>
            <person name="Cserhati M."/>
        </authorList>
    </citation>
    <scope>NUCLEOTIDE SEQUENCE [LARGE SCALE GENOMIC DNA]</scope>
    <source>
        <strain evidence="8 9">P96</strain>
    </source>
</reference>
<dbReference type="PANTHER" id="PTHR42718:SF9">
    <property type="entry name" value="MAJOR FACILITATOR SUPERFAMILY MULTIDRUG TRANSPORTER MFSC"/>
    <property type="match status" value="1"/>
</dbReference>
<dbReference type="Proteomes" id="UP001241848">
    <property type="component" value="Unassembled WGS sequence"/>
</dbReference>
<dbReference type="Gene3D" id="1.20.1720.10">
    <property type="entry name" value="Multidrug resistance protein D"/>
    <property type="match status" value="1"/>
</dbReference>